<evidence type="ECO:0000256" key="2">
    <source>
        <dbReference type="ARBA" id="ARBA00022676"/>
    </source>
</evidence>
<feature type="transmembrane region" description="Helical" evidence="4">
    <location>
        <begin position="285"/>
        <end position="308"/>
    </location>
</feature>
<keyword evidence="4" id="KW-0472">Membrane</keyword>
<evidence type="ECO:0000313" key="6">
    <source>
        <dbReference type="EMBL" id="MBB4079485.1"/>
    </source>
</evidence>
<dbReference type="AlphaFoldDB" id="A0A840E785"/>
<dbReference type="Proteomes" id="UP000576209">
    <property type="component" value="Unassembled WGS sequence"/>
</dbReference>
<keyword evidence="3 6" id="KW-0808">Transferase</keyword>
<dbReference type="GO" id="GO:0016757">
    <property type="term" value="F:glycosyltransferase activity"/>
    <property type="evidence" value="ECO:0007669"/>
    <property type="project" value="UniProtKB-KW"/>
</dbReference>
<protein>
    <submittedName>
        <fullName evidence="6">Glycosyltransferase involved in cell wall biosynthesis</fullName>
    </submittedName>
</protein>
<dbReference type="Pfam" id="PF00535">
    <property type="entry name" value="Glycos_transf_2"/>
    <property type="match status" value="1"/>
</dbReference>
<accession>A0A840E785</accession>
<name>A0A840E785_9BACT</name>
<evidence type="ECO:0000256" key="4">
    <source>
        <dbReference type="SAM" id="Phobius"/>
    </source>
</evidence>
<sequence length="360" mass="39365">MSGLLLLAAAVQLLAWRFILSRAFPSPDPSPVAGHTAPVSVIVCFRNETAGLEACLRSILAQHHPHFEVIAVDDNSTDASPGIVRRLQQTFTHLRLVTPGPTRPGKKDALTAGIGAAAHDILLLTDADCIPATPEWLTRMTAPLTVGAELVLGCSPYQSGNGLLNRWQRFEATYVALQYQGFARTGHPYMSVGRNLAYRKSFFRRAEGFTAHAHVPGGDDDLLINRHAQPATTVSVTHPASWTYSRTSYTWQAYLRQKLRHQSVGPLYRPLHRVLLAALALSHGLFYLVGLYLLFTLACGWALLLYALRAAIVLGVYRRHPVRKFLGGDAGAGFVLLGDALLAPYYLFLAVATALPPGRW</sequence>
<reference evidence="6 7" key="1">
    <citation type="submission" date="2020-08" db="EMBL/GenBank/DDBJ databases">
        <title>Genomic Encyclopedia of Type Strains, Phase IV (KMG-IV): sequencing the most valuable type-strain genomes for metagenomic binning, comparative biology and taxonomic classification.</title>
        <authorList>
            <person name="Goeker M."/>
        </authorList>
    </citation>
    <scope>NUCLEOTIDE SEQUENCE [LARGE SCALE GENOMIC DNA]</scope>
    <source>
        <strain evidence="6 7">DSM 105137</strain>
    </source>
</reference>
<organism evidence="6 7">
    <name type="scientific">Neolewinella aquimaris</name>
    <dbReference type="NCBI Taxonomy" id="1835722"/>
    <lineage>
        <taxon>Bacteria</taxon>
        <taxon>Pseudomonadati</taxon>
        <taxon>Bacteroidota</taxon>
        <taxon>Saprospiria</taxon>
        <taxon>Saprospirales</taxon>
        <taxon>Lewinellaceae</taxon>
        <taxon>Neolewinella</taxon>
    </lineage>
</organism>
<keyword evidence="4" id="KW-1133">Transmembrane helix</keyword>
<proteinExistence type="inferred from homology"/>
<comment type="similarity">
    <text evidence="1">Belongs to the glycosyltransferase 2 family.</text>
</comment>
<gene>
    <name evidence="6" type="ORF">GGR28_002110</name>
</gene>
<dbReference type="PANTHER" id="PTHR43630:SF1">
    <property type="entry name" value="POLY-BETA-1,6-N-ACETYL-D-GLUCOSAMINE SYNTHASE"/>
    <property type="match status" value="1"/>
</dbReference>
<keyword evidence="7" id="KW-1185">Reference proteome</keyword>
<evidence type="ECO:0000313" key="7">
    <source>
        <dbReference type="Proteomes" id="UP000576209"/>
    </source>
</evidence>
<evidence type="ECO:0000256" key="3">
    <source>
        <dbReference type="ARBA" id="ARBA00022679"/>
    </source>
</evidence>
<comment type="caution">
    <text evidence="6">The sequence shown here is derived from an EMBL/GenBank/DDBJ whole genome shotgun (WGS) entry which is preliminary data.</text>
</comment>
<dbReference type="SUPFAM" id="SSF53448">
    <property type="entry name" value="Nucleotide-diphospho-sugar transferases"/>
    <property type="match status" value="1"/>
</dbReference>
<dbReference type="InterPro" id="IPR029044">
    <property type="entry name" value="Nucleotide-diphossugar_trans"/>
</dbReference>
<dbReference type="PANTHER" id="PTHR43630">
    <property type="entry name" value="POLY-BETA-1,6-N-ACETYL-D-GLUCOSAMINE SYNTHASE"/>
    <property type="match status" value="1"/>
</dbReference>
<dbReference type="EMBL" id="JACIFF010000005">
    <property type="protein sequence ID" value="MBB4079485.1"/>
    <property type="molecule type" value="Genomic_DNA"/>
</dbReference>
<feature type="transmembrane region" description="Helical" evidence="4">
    <location>
        <begin position="329"/>
        <end position="355"/>
    </location>
</feature>
<dbReference type="RefSeq" id="WP_183495738.1">
    <property type="nucleotide sequence ID" value="NZ_JACIFF010000005.1"/>
</dbReference>
<evidence type="ECO:0000256" key="1">
    <source>
        <dbReference type="ARBA" id="ARBA00006739"/>
    </source>
</evidence>
<dbReference type="Gene3D" id="3.90.550.10">
    <property type="entry name" value="Spore Coat Polysaccharide Biosynthesis Protein SpsA, Chain A"/>
    <property type="match status" value="1"/>
</dbReference>
<keyword evidence="4" id="KW-0812">Transmembrane</keyword>
<feature type="domain" description="Glycosyltransferase 2-like" evidence="5">
    <location>
        <begin position="40"/>
        <end position="204"/>
    </location>
</feature>
<keyword evidence="2" id="KW-0328">Glycosyltransferase</keyword>
<evidence type="ECO:0000259" key="5">
    <source>
        <dbReference type="Pfam" id="PF00535"/>
    </source>
</evidence>
<dbReference type="InterPro" id="IPR001173">
    <property type="entry name" value="Glyco_trans_2-like"/>
</dbReference>